<proteinExistence type="predicted"/>
<dbReference type="EMBL" id="CAMXCT010003602">
    <property type="protein sequence ID" value="CAI4005326.1"/>
    <property type="molecule type" value="Genomic_DNA"/>
</dbReference>
<reference evidence="7 8" key="2">
    <citation type="submission" date="2024-05" db="EMBL/GenBank/DDBJ databases">
        <authorList>
            <person name="Chen Y."/>
            <person name="Shah S."/>
            <person name="Dougan E. K."/>
            <person name="Thang M."/>
            <person name="Chan C."/>
        </authorList>
    </citation>
    <scope>NUCLEOTIDE SEQUENCE [LARGE SCALE GENOMIC DNA]</scope>
</reference>
<dbReference type="Proteomes" id="UP001152797">
    <property type="component" value="Unassembled WGS sequence"/>
</dbReference>
<dbReference type="EMBL" id="CAMXCT010006734">
    <property type="protein sequence ID" value="CAI4019195.1"/>
    <property type="molecule type" value="Genomic_DNA"/>
</dbReference>
<dbReference type="EMBL" id="CAMXCT010002046">
    <property type="protein sequence ID" value="CAI3995205.1"/>
    <property type="molecule type" value="Genomic_DNA"/>
</dbReference>
<evidence type="ECO:0000313" key="4">
    <source>
        <dbReference type="EMBL" id="CAI4005326.1"/>
    </source>
</evidence>
<evidence type="ECO:0000313" key="5">
    <source>
        <dbReference type="EMBL" id="CAI4005424.1"/>
    </source>
</evidence>
<organism evidence="6">
    <name type="scientific">Cladocopium goreaui</name>
    <dbReference type="NCBI Taxonomy" id="2562237"/>
    <lineage>
        <taxon>Eukaryota</taxon>
        <taxon>Sar</taxon>
        <taxon>Alveolata</taxon>
        <taxon>Dinophyceae</taxon>
        <taxon>Suessiales</taxon>
        <taxon>Symbiodiniaceae</taxon>
        <taxon>Cladocopium</taxon>
    </lineage>
</organism>
<dbReference type="EMBL" id="CAMXCT020001856">
    <property type="protein sequence ID" value="CAL1147006.1"/>
    <property type="molecule type" value="Genomic_DNA"/>
</dbReference>
<protein>
    <submittedName>
        <fullName evidence="6">Uncharacterized protein</fullName>
    </submittedName>
</protein>
<dbReference type="EMBL" id="CAMXCT020003602">
    <property type="protein sequence ID" value="CAL1158701.1"/>
    <property type="molecule type" value="Genomic_DNA"/>
</dbReference>
<comment type="caution">
    <text evidence="6">The sequence shown here is derived from an EMBL/GenBank/DDBJ whole genome shotgun (WGS) entry which is preliminary data.</text>
</comment>
<dbReference type="EMBL" id="CAMXCT030002046">
    <property type="protein sequence ID" value="CAL4782517.1"/>
    <property type="molecule type" value="Genomic_DNA"/>
</dbReference>
<evidence type="ECO:0000256" key="1">
    <source>
        <dbReference type="SAM" id="MobiDB-lite"/>
    </source>
</evidence>
<feature type="region of interest" description="Disordered" evidence="1">
    <location>
        <begin position="1"/>
        <end position="28"/>
    </location>
</feature>
<sequence length="241" mass="27046">MKAVDTLSELGSQSSSSKRLVTPQCKRDKLLQNRSLQVEAWDNVQTPSPPSKPRADHIMALAEALKNARHGASYEKPVETKGQLPDHVLKVLEEKCMMTAPAPFPQSAQYKKADEADVDNQDEPGTEKPRQKRKKKSKNKRRAPAQVAKASKGDPKAEPAVVVPDEFKPATPDETYTPARYSELRKHFVSEKMATGMSWKDAQAEWNRGNLKRQLLSSLDLPELKKRRFVSKDCTTNPWAS</sequence>
<dbReference type="EMBL" id="CAMXCT020002046">
    <property type="protein sequence ID" value="CAL1148580.1"/>
    <property type="molecule type" value="Genomic_DNA"/>
</dbReference>
<dbReference type="EMBL" id="CAMXCT020006734">
    <property type="protein sequence ID" value="CAL1172570.1"/>
    <property type="molecule type" value="Genomic_DNA"/>
</dbReference>
<dbReference type="OrthoDB" id="434265at2759"/>
<dbReference type="EMBL" id="CAMXCT010003624">
    <property type="protein sequence ID" value="CAI4005424.1"/>
    <property type="molecule type" value="Genomic_DNA"/>
</dbReference>
<dbReference type="EMBL" id="CAMXCT030001856">
    <property type="protein sequence ID" value="CAL4780943.1"/>
    <property type="molecule type" value="Genomic_DNA"/>
</dbReference>
<name>A0A9P1M5B1_9DINO</name>
<reference evidence="6" key="1">
    <citation type="submission" date="2022-10" db="EMBL/GenBank/DDBJ databases">
        <authorList>
            <person name="Chen Y."/>
            <person name="Dougan E. K."/>
            <person name="Chan C."/>
            <person name="Rhodes N."/>
            <person name="Thang M."/>
        </authorList>
    </citation>
    <scope>NUCLEOTIDE SEQUENCE</scope>
</reference>
<evidence type="ECO:0000313" key="7">
    <source>
        <dbReference type="EMBL" id="CAL4780943.1"/>
    </source>
</evidence>
<dbReference type="EMBL" id="CAMXCT010001856">
    <property type="protein sequence ID" value="CAI3993631.1"/>
    <property type="molecule type" value="Genomic_DNA"/>
</dbReference>
<dbReference type="EMBL" id="CAMXCT030003624">
    <property type="protein sequence ID" value="CAL4792736.1"/>
    <property type="molecule type" value="Genomic_DNA"/>
</dbReference>
<evidence type="ECO:0000313" key="3">
    <source>
        <dbReference type="EMBL" id="CAI3995205.1"/>
    </source>
</evidence>
<evidence type="ECO:0000313" key="2">
    <source>
        <dbReference type="EMBL" id="CAI3993631.1"/>
    </source>
</evidence>
<dbReference type="EMBL" id="CAMXCT030006734">
    <property type="protein sequence ID" value="CAL4806507.1"/>
    <property type="molecule type" value="Genomic_DNA"/>
</dbReference>
<feature type="region of interest" description="Disordered" evidence="1">
    <location>
        <begin position="104"/>
        <end position="178"/>
    </location>
</feature>
<gene>
    <name evidence="2" type="ORF">C1SCF055_LOCUS20359</name>
    <name evidence="3" type="ORF">C1SCF055_LOCUS21795</name>
    <name evidence="4" type="ORF">C1SCF055_LOCUS31060</name>
    <name evidence="5" type="ORF">C1SCF055_LOCUS31145</name>
    <name evidence="6" type="ORF">C1SCF055_LOCUS43709</name>
</gene>
<feature type="compositionally biased region" description="Basic residues" evidence="1">
    <location>
        <begin position="130"/>
        <end position="143"/>
    </location>
</feature>
<dbReference type="AlphaFoldDB" id="A0A9P1M5B1"/>
<keyword evidence="8" id="KW-1185">Reference proteome</keyword>
<accession>A0A9P1M5B1</accession>
<evidence type="ECO:0000313" key="8">
    <source>
        <dbReference type="Proteomes" id="UP001152797"/>
    </source>
</evidence>
<evidence type="ECO:0000313" key="6">
    <source>
        <dbReference type="EMBL" id="CAI4019195.1"/>
    </source>
</evidence>
<dbReference type="EMBL" id="CAMXCT030003602">
    <property type="protein sequence ID" value="CAL4792638.1"/>
    <property type="molecule type" value="Genomic_DNA"/>
</dbReference>
<dbReference type="EMBL" id="CAMXCT020003624">
    <property type="protein sequence ID" value="CAL1158799.1"/>
    <property type="molecule type" value="Genomic_DNA"/>
</dbReference>